<keyword evidence="7" id="KW-0963">Cytoplasm</keyword>
<dbReference type="Gene3D" id="3.30.1340.10">
    <property type="entry name" value="HPr-like"/>
    <property type="match status" value="1"/>
</dbReference>
<feature type="domain" description="HPr" evidence="16">
    <location>
        <begin position="158"/>
        <end position="245"/>
    </location>
</feature>
<evidence type="ECO:0000256" key="10">
    <source>
        <dbReference type="ARBA" id="ARBA00022679"/>
    </source>
</evidence>
<dbReference type="PROSITE" id="PS00742">
    <property type="entry name" value="PEP_ENZYMES_2"/>
    <property type="match status" value="1"/>
</dbReference>
<keyword evidence="9" id="KW-0762">Sugar transport</keyword>
<dbReference type="PRINTS" id="PR00107">
    <property type="entry name" value="PHOSPHOCPHPR"/>
</dbReference>
<keyword evidence="8" id="KW-0597">Phosphoprotein</keyword>
<dbReference type="PANTHER" id="PTHR46244:SF6">
    <property type="entry name" value="PHOSPHOENOLPYRUVATE-PROTEIN PHOSPHOTRANSFERASE"/>
    <property type="match status" value="1"/>
</dbReference>
<sequence>MTSFVLSPDTIALGTCAADKTEAILLAGELLVAAGHIAPDYVTSLMARENVSDTYLDHGVAIPHGLTADRHLIRRTGIAVLQLPDGVEWGENRRVRLVIAIAAQSDEHLSVLKRLTRLINDPERLSALIHTADPGQVIAALTGDAPVQTIGQASDLDAESFEWILDYPNGLHARPASEWVKTARRHAGDIRVSRGNERADGKSLLSLLQLGLACGDTLRVEAGGAGAAEALARLRDVMQKLTREECSHAVSALAPAMQTSQAWRPGARAVILRGLNASPGFVIAPLLIRPRQSRVIPDQPMSLGDAGRLLDAALAITRAELIALGDTSAARFGAAQAGIFKAQAELLGDTDLIGLCCRLIVEGHGPAYAWQQATHTLADRLSSVGVPLLAARATDLRDVSERVLSHLLPDSASRSRFDLPEGRWILVAEDLTPSDTAELDPSRIAGIVTVHGGPTSHTAILARTLSLPALVAAGDAVLALDNGKDAILDAATGRLILPGDKSDLESARDWMGTLSERQARDADSRQLPAITTDGCRLEIGVNLNRPAQVKEALEFGAEGVGLMRTEFLFLESDHLPGEEEQLATYFSMQDALDGRELIVRLLDIGGDKQVPHLALPREDNPFLGVRGIRLLLRRPDLLEPQLRALYRAALSGRPLSILFPMISTLAEVNDLKTECERIRGELGAPRVDLGIMIEVPAAAAMADQLAAHVDFFSIGTNDLTQYVLAIDRQHPELAAQADSLHPAVLRLIRQTIDGARLHQRRIGVCGGLAGDPLGAALLAGLGVDALSMSAGDIPAVKAMLRNHSMEELQRAALRSLSCADAGEVRRIAEELA</sequence>
<dbReference type="InterPro" id="IPR015813">
    <property type="entry name" value="Pyrv/PenolPyrv_kinase-like_dom"/>
</dbReference>
<dbReference type="SUPFAM" id="SSF52009">
    <property type="entry name" value="Phosphohistidine domain"/>
    <property type="match status" value="1"/>
</dbReference>
<evidence type="ECO:0000256" key="1">
    <source>
        <dbReference type="ARBA" id="ARBA00000683"/>
    </source>
</evidence>
<keyword evidence="18" id="KW-1185">Reference proteome</keyword>
<dbReference type="Pfam" id="PF00359">
    <property type="entry name" value="PTS_EIIA_2"/>
    <property type="match status" value="1"/>
</dbReference>
<evidence type="ECO:0000256" key="5">
    <source>
        <dbReference type="ARBA" id="ARBA00012232"/>
    </source>
</evidence>
<dbReference type="Pfam" id="PF05524">
    <property type="entry name" value="PEP-utilisers_N"/>
    <property type="match status" value="1"/>
</dbReference>
<dbReference type="GO" id="GO:0009401">
    <property type="term" value="P:phosphoenolpyruvate-dependent sugar phosphotransferase system"/>
    <property type="evidence" value="ECO:0007669"/>
    <property type="project" value="UniProtKB-KW"/>
</dbReference>
<dbReference type="PROSITE" id="PS00370">
    <property type="entry name" value="PEP_ENZYMES_PHOS_SITE"/>
    <property type="match status" value="1"/>
</dbReference>
<dbReference type="AlphaFoldDB" id="A0A918P000"/>
<dbReference type="SUPFAM" id="SSF55804">
    <property type="entry name" value="Phoshotransferase/anion transport protein"/>
    <property type="match status" value="1"/>
</dbReference>
<evidence type="ECO:0000256" key="14">
    <source>
        <dbReference type="ARBA" id="ARBA00022842"/>
    </source>
</evidence>
<dbReference type="EC" id="2.7.3.9" evidence="5"/>
<dbReference type="NCBIfam" id="TIGR01003">
    <property type="entry name" value="PTS_HPr_family"/>
    <property type="match status" value="1"/>
</dbReference>
<dbReference type="PRINTS" id="PR01736">
    <property type="entry name" value="PHPHTRNFRASE"/>
</dbReference>
<evidence type="ECO:0000256" key="8">
    <source>
        <dbReference type="ARBA" id="ARBA00022553"/>
    </source>
</evidence>
<keyword evidence="12" id="KW-0479">Metal-binding</keyword>
<dbReference type="Gene3D" id="3.20.20.60">
    <property type="entry name" value="Phosphoenolpyruvate-binding domains"/>
    <property type="match status" value="1"/>
</dbReference>
<dbReference type="Pfam" id="PF02896">
    <property type="entry name" value="PEP-utilizers_C"/>
    <property type="match status" value="1"/>
</dbReference>
<reference evidence="17" key="2">
    <citation type="submission" date="2020-09" db="EMBL/GenBank/DDBJ databases">
        <authorList>
            <person name="Sun Q."/>
            <person name="Kim S."/>
        </authorList>
    </citation>
    <scope>NUCLEOTIDE SEQUENCE</scope>
    <source>
        <strain evidence="17">KCTC 32182</strain>
    </source>
</reference>
<accession>A0A918P000</accession>
<keyword evidence="6" id="KW-0813">Transport</keyword>
<dbReference type="InterPro" id="IPR008731">
    <property type="entry name" value="PTS_EIN"/>
</dbReference>
<dbReference type="GO" id="GO:0008965">
    <property type="term" value="F:phosphoenolpyruvate-protein phosphotransferase activity"/>
    <property type="evidence" value="ECO:0007669"/>
    <property type="project" value="UniProtKB-EC"/>
</dbReference>
<dbReference type="InterPro" id="IPR036637">
    <property type="entry name" value="Phosphohistidine_dom_sf"/>
</dbReference>
<dbReference type="InterPro" id="IPR016152">
    <property type="entry name" value="PTrfase/Anion_transptr"/>
</dbReference>
<dbReference type="NCBIfam" id="TIGR01417">
    <property type="entry name" value="PTS_I_fam"/>
    <property type="match status" value="1"/>
</dbReference>
<dbReference type="PROSITE" id="PS51350">
    <property type="entry name" value="PTS_HPR_DOM"/>
    <property type="match status" value="1"/>
</dbReference>
<name>A0A918P000_9NEIS</name>
<proteinExistence type="inferred from homology"/>
<dbReference type="InterPro" id="IPR006318">
    <property type="entry name" value="PTS_EI-like"/>
</dbReference>
<dbReference type="GO" id="GO:0046872">
    <property type="term" value="F:metal ion binding"/>
    <property type="evidence" value="ECO:0007669"/>
    <property type="project" value="UniProtKB-KW"/>
</dbReference>
<organism evidence="17 18">
    <name type="scientific">Paludibacterium paludis</name>
    <dbReference type="NCBI Taxonomy" id="1225769"/>
    <lineage>
        <taxon>Bacteria</taxon>
        <taxon>Pseudomonadati</taxon>
        <taxon>Pseudomonadota</taxon>
        <taxon>Betaproteobacteria</taxon>
        <taxon>Neisseriales</taxon>
        <taxon>Chromobacteriaceae</taxon>
        <taxon>Paludibacterium</taxon>
    </lineage>
</organism>
<dbReference type="EMBL" id="BMYX01000003">
    <property type="protein sequence ID" value="GGY08266.1"/>
    <property type="molecule type" value="Genomic_DNA"/>
</dbReference>
<dbReference type="SUPFAM" id="SSF51621">
    <property type="entry name" value="Phosphoenolpyruvate/pyruvate domain"/>
    <property type="match status" value="1"/>
</dbReference>
<dbReference type="PROSITE" id="PS51094">
    <property type="entry name" value="PTS_EIIA_TYPE_2"/>
    <property type="match status" value="1"/>
</dbReference>
<evidence type="ECO:0000313" key="18">
    <source>
        <dbReference type="Proteomes" id="UP000645257"/>
    </source>
</evidence>
<comment type="catalytic activity">
    <reaction evidence="1">
        <text>L-histidyl-[protein] + phosphoenolpyruvate = N(pros)-phospho-L-histidyl-[protein] + pyruvate</text>
        <dbReference type="Rhea" id="RHEA:23880"/>
        <dbReference type="Rhea" id="RHEA-COMP:9745"/>
        <dbReference type="Rhea" id="RHEA-COMP:9746"/>
        <dbReference type="ChEBI" id="CHEBI:15361"/>
        <dbReference type="ChEBI" id="CHEBI:29979"/>
        <dbReference type="ChEBI" id="CHEBI:58702"/>
        <dbReference type="ChEBI" id="CHEBI:64837"/>
        <dbReference type="EC" id="2.7.3.9"/>
    </reaction>
</comment>
<reference evidence="17" key="1">
    <citation type="journal article" date="2014" name="Int. J. Syst. Evol. Microbiol.">
        <title>Complete genome sequence of Corynebacterium casei LMG S-19264T (=DSM 44701T), isolated from a smear-ripened cheese.</title>
        <authorList>
            <consortium name="US DOE Joint Genome Institute (JGI-PGF)"/>
            <person name="Walter F."/>
            <person name="Albersmeier A."/>
            <person name="Kalinowski J."/>
            <person name="Ruckert C."/>
        </authorList>
    </citation>
    <scope>NUCLEOTIDE SEQUENCE</scope>
    <source>
        <strain evidence="17">KCTC 32182</strain>
    </source>
</reference>
<evidence type="ECO:0000256" key="13">
    <source>
        <dbReference type="ARBA" id="ARBA00022777"/>
    </source>
</evidence>
<dbReference type="Gene3D" id="3.50.30.10">
    <property type="entry name" value="Phosphohistidine domain"/>
    <property type="match status" value="1"/>
</dbReference>
<dbReference type="InterPro" id="IPR035895">
    <property type="entry name" value="HPr-like_sf"/>
</dbReference>
<comment type="similarity">
    <text evidence="4">Belongs to the PEP-utilizing enzyme family.</text>
</comment>
<dbReference type="InterPro" id="IPR018274">
    <property type="entry name" value="PEP_util_AS"/>
</dbReference>
<protein>
    <recommendedName>
        <fullName evidence="5">phosphoenolpyruvate--protein phosphotransferase</fullName>
        <ecNumber evidence="5">2.7.3.9</ecNumber>
    </recommendedName>
</protein>
<keyword evidence="13" id="KW-0418">Kinase</keyword>
<dbReference type="InterPro" id="IPR000121">
    <property type="entry name" value="PEP_util_C"/>
</dbReference>
<dbReference type="InterPro" id="IPR002178">
    <property type="entry name" value="PTS_EIIA_type-2_dom"/>
</dbReference>
<gene>
    <name evidence="17" type="ORF">GCM10011289_08720</name>
</gene>
<evidence type="ECO:0000256" key="4">
    <source>
        <dbReference type="ARBA" id="ARBA00007837"/>
    </source>
</evidence>
<dbReference type="SUPFAM" id="SSF47831">
    <property type="entry name" value="Enzyme I of the PEP:sugar phosphotransferase system HPr-binding (sub)domain"/>
    <property type="match status" value="1"/>
</dbReference>
<evidence type="ECO:0000313" key="17">
    <source>
        <dbReference type="EMBL" id="GGY08266.1"/>
    </source>
</evidence>
<dbReference type="GO" id="GO:0005737">
    <property type="term" value="C:cytoplasm"/>
    <property type="evidence" value="ECO:0007669"/>
    <property type="project" value="UniProtKB-SubCell"/>
</dbReference>
<dbReference type="Pfam" id="PF00391">
    <property type="entry name" value="PEP-utilizers"/>
    <property type="match status" value="1"/>
</dbReference>
<evidence type="ECO:0000256" key="3">
    <source>
        <dbReference type="ARBA" id="ARBA00004496"/>
    </source>
</evidence>
<dbReference type="CDD" id="cd00211">
    <property type="entry name" value="PTS_IIA_fru"/>
    <property type="match status" value="1"/>
</dbReference>
<dbReference type="Gene3D" id="1.10.274.10">
    <property type="entry name" value="PtsI, HPr-binding domain"/>
    <property type="match status" value="1"/>
</dbReference>
<dbReference type="CDD" id="cd00367">
    <property type="entry name" value="PTS-HPr_like"/>
    <property type="match status" value="1"/>
</dbReference>
<dbReference type="RefSeq" id="WP_189531597.1">
    <property type="nucleotide sequence ID" value="NZ_BMYX01000003.1"/>
</dbReference>
<keyword evidence="11" id="KW-0598">Phosphotransferase system</keyword>
<evidence type="ECO:0000256" key="6">
    <source>
        <dbReference type="ARBA" id="ARBA00022448"/>
    </source>
</evidence>
<evidence type="ECO:0000259" key="16">
    <source>
        <dbReference type="PROSITE" id="PS51350"/>
    </source>
</evidence>
<dbReference type="InterPro" id="IPR050499">
    <property type="entry name" value="PEP-utilizing_PTS_enzyme"/>
</dbReference>
<keyword evidence="10" id="KW-0808">Transferase</keyword>
<dbReference type="PROSITE" id="PS00369">
    <property type="entry name" value="PTS_HPR_HIS"/>
    <property type="match status" value="1"/>
</dbReference>
<dbReference type="GO" id="GO:0016301">
    <property type="term" value="F:kinase activity"/>
    <property type="evidence" value="ECO:0007669"/>
    <property type="project" value="UniProtKB-KW"/>
</dbReference>
<dbReference type="SUPFAM" id="SSF55594">
    <property type="entry name" value="HPr-like"/>
    <property type="match status" value="1"/>
</dbReference>
<evidence type="ECO:0000256" key="2">
    <source>
        <dbReference type="ARBA" id="ARBA00001946"/>
    </source>
</evidence>
<evidence type="ECO:0000256" key="9">
    <source>
        <dbReference type="ARBA" id="ARBA00022597"/>
    </source>
</evidence>
<comment type="subcellular location">
    <subcellularLocation>
        <location evidence="3">Cytoplasm</location>
    </subcellularLocation>
</comment>
<dbReference type="InterPro" id="IPR008279">
    <property type="entry name" value="PEP-util_enz_mobile_dom"/>
</dbReference>
<feature type="domain" description="PTS EIIA type-2" evidence="15">
    <location>
        <begin position="4"/>
        <end position="144"/>
    </location>
</feature>
<evidence type="ECO:0000256" key="12">
    <source>
        <dbReference type="ARBA" id="ARBA00022723"/>
    </source>
</evidence>
<dbReference type="Pfam" id="PF00381">
    <property type="entry name" value="PTS-HPr"/>
    <property type="match status" value="1"/>
</dbReference>
<dbReference type="Gene3D" id="3.40.930.10">
    <property type="entry name" value="Mannitol-specific EII, Chain A"/>
    <property type="match status" value="1"/>
</dbReference>
<dbReference type="InterPro" id="IPR000032">
    <property type="entry name" value="HPr-like"/>
</dbReference>
<dbReference type="InterPro" id="IPR040442">
    <property type="entry name" value="Pyrv_kinase-like_dom_sf"/>
</dbReference>
<keyword evidence="14" id="KW-0460">Magnesium</keyword>
<comment type="caution">
    <text evidence="17">The sequence shown here is derived from an EMBL/GenBank/DDBJ whole genome shotgun (WGS) entry which is preliminary data.</text>
</comment>
<dbReference type="PANTHER" id="PTHR46244">
    <property type="entry name" value="PHOSPHOENOLPYRUVATE-PROTEIN PHOSPHOTRANSFERASE"/>
    <property type="match status" value="1"/>
</dbReference>
<evidence type="ECO:0000256" key="7">
    <source>
        <dbReference type="ARBA" id="ARBA00022490"/>
    </source>
</evidence>
<dbReference type="InterPro" id="IPR001020">
    <property type="entry name" value="PTS_HPr_His_P_site"/>
</dbReference>
<evidence type="ECO:0000259" key="15">
    <source>
        <dbReference type="PROSITE" id="PS51094"/>
    </source>
</evidence>
<evidence type="ECO:0000256" key="11">
    <source>
        <dbReference type="ARBA" id="ARBA00022683"/>
    </source>
</evidence>
<dbReference type="InterPro" id="IPR023151">
    <property type="entry name" value="PEP_util_CS"/>
</dbReference>
<dbReference type="Proteomes" id="UP000645257">
    <property type="component" value="Unassembled WGS sequence"/>
</dbReference>
<comment type="cofactor">
    <cofactor evidence="2">
        <name>Mg(2+)</name>
        <dbReference type="ChEBI" id="CHEBI:18420"/>
    </cofactor>
</comment>
<dbReference type="InterPro" id="IPR036618">
    <property type="entry name" value="PtsI_HPr-bd_sf"/>
</dbReference>